<organism evidence="2 3">
    <name type="scientific">Granulicella sibirica</name>
    <dbReference type="NCBI Taxonomy" id="2479048"/>
    <lineage>
        <taxon>Bacteria</taxon>
        <taxon>Pseudomonadati</taxon>
        <taxon>Acidobacteriota</taxon>
        <taxon>Terriglobia</taxon>
        <taxon>Terriglobales</taxon>
        <taxon>Acidobacteriaceae</taxon>
        <taxon>Granulicella</taxon>
    </lineage>
</organism>
<reference evidence="3" key="2">
    <citation type="submission" date="2019-02" db="EMBL/GenBank/DDBJ databases">
        <title>Granulicella sibirica sp. nov., a psychrotolerant acidobacterium isolated from an organic soil layer in forested tundra, West Siberia.</title>
        <authorList>
            <person name="Oshkin I.Y."/>
            <person name="Kulichevskaya I.S."/>
            <person name="Rijpstra W.I.C."/>
            <person name="Sinninghe Damste J.S."/>
            <person name="Rakitin A.L."/>
            <person name="Ravin N.V."/>
            <person name="Dedysh S.N."/>
        </authorList>
    </citation>
    <scope>NUCLEOTIDE SEQUENCE [LARGE SCALE GENOMIC DNA]</scope>
    <source>
        <strain evidence="3">AF10</strain>
    </source>
</reference>
<dbReference type="Proteomes" id="UP000289437">
    <property type="component" value="Unassembled WGS sequence"/>
</dbReference>
<dbReference type="EMBL" id="RDSM01000001">
    <property type="protein sequence ID" value="RXH57843.1"/>
    <property type="molecule type" value="Genomic_DNA"/>
</dbReference>
<evidence type="ECO:0000256" key="1">
    <source>
        <dbReference type="SAM" id="Phobius"/>
    </source>
</evidence>
<gene>
    <name evidence="2" type="ORF">GRAN_1153</name>
</gene>
<feature type="transmembrane region" description="Helical" evidence="1">
    <location>
        <begin position="126"/>
        <end position="144"/>
    </location>
</feature>
<sequence length="280" mass="30196">MILPKEIEARNRLLLSYLLSELPQEKIAELDAEMLTQPESLSQFEEGVVDIMDSYADGTLDAASAARLEQLVRMHSSAQKQLSFARALKAARDASGGKTGELRPIGLKSSKQRQAGWPLPWTKVRLITAIAAVLLVLVTGFLLARRGSDQGNVARLDSIASAPVETKKATDTTVFTVILLPTILRGAPARAVLIPAVAKSVRLQAVLPAGLTVTESTLRIANNAGEDVRVFSGLPIQKVDTETYVEVSLPAAEVPTGNYRITLTDAGGKRIAEYRLSRSR</sequence>
<accession>A0A4Q0T2K5</accession>
<evidence type="ECO:0000313" key="2">
    <source>
        <dbReference type="EMBL" id="RXH57843.1"/>
    </source>
</evidence>
<keyword evidence="3" id="KW-1185">Reference proteome</keyword>
<name>A0A4Q0T2K5_9BACT</name>
<comment type="caution">
    <text evidence="2">The sequence shown here is derived from an EMBL/GenBank/DDBJ whole genome shotgun (WGS) entry which is preliminary data.</text>
</comment>
<reference evidence="2 3" key="1">
    <citation type="submission" date="2018-11" db="EMBL/GenBank/DDBJ databases">
        <authorList>
            <person name="Mardanov A.V."/>
            <person name="Ravin N.V."/>
            <person name="Dedysh S.N."/>
        </authorList>
    </citation>
    <scope>NUCLEOTIDE SEQUENCE [LARGE SCALE GENOMIC DNA]</scope>
    <source>
        <strain evidence="2 3">AF10</strain>
    </source>
</reference>
<evidence type="ECO:0000313" key="3">
    <source>
        <dbReference type="Proteomes" id="UP000289437"/>
    </source>
</evidence>
<dbReference type="RefSeq" id="WP_128911951.1">
    <property type="nucleotide sequence ID" value="NZ_RDSM01000001.1"/>
</dbReference>
<keyword evidence="1" id="KW-1133">Transmembrane helix</keyword>
<keyword evidence="1" id="KW-0472">Membrane</keyword>
<keyword evidence="1" id="KW-0812">Transmembrane</keyword>
<protein>
    <submittedName>
        <fullName evidence="2">Uncharacterized protein</fullName>
    </submittedName>
</protein>
<dbReference type="AlphaFoldDB" id="A0A4Q0T2K5"/>
<proteinExistence type="predicted"/>